<accession>A0A822YKB3</accession>
<gene>
    <name evidence="5" type="ORF">HUJ06_010266</name>
</gene>
<dbReference type="Pfam" id="PF00149">
    <property type="entry name" value="Metallophos"/>
    <property type="match status" value="1"/>
</dbReference>
<dbReference type="Pfam" id="PF14008">
    <property type="entry name" value="Metallophos_C"/>
    <property type="match status" value="1"/>
</dbReference>
<keyword evidence="2" id="KW-1133">Transmembrane helix</keyword>
<feature type="domain" description="Calcineurin-like phosphoesterase" evidence="3">
    <location>
        <begin position="8"/>
        <end position="207"/>
    </location>
</feature>
<keyword evidence="6" id="KW-1185">Reference proteome</keyword>
<dbReference type="InterPro" id="IPR004843">
    <property type="entry name" value="Calcineurin-like_PHP"/>
</dbReference>
<name>A0A822YKB3_NELNU</name>
<dbReference type="AlphaFoldDB" id="A0A822YKB3"/>
<dbReference type="EMBL" id="DUZY01000003">
    <property type="protein sequence ID" value="DAD31415.1"/>
    <property type="molecule type" value="Genomic_DNA"/>
</dbReference>
<evidence type="ECO:0000256" key="1">
    <source>
        <dbReference type="ARBA" id="ARBA00023180"/>
    </source>
</evidence>
<dbReference type="GO" id="GO:0016787">
    <property type="term" value="F:hydrolase activity"/>
    <property type="evidence" value="ECO:0007669"/>
    <property type="project" value="InterPro"/>
</dbReference>
<dbReference type="Proteomes" id="UP000607653">
    <property type="component" value="Unassembled WGS sequence"/>
</dbReference>
<dbReference type="CDD" id="cd00839">
    <property type="entry name" value="MPP_PAPs"/>
    <property type="match status" value="1"/>
</dbReference>
<comment type="caution">
    <text evidence="5">The sequence shown here is derived from an EMBL/GenBank/DDBJ whole genome shotgun (WGS) entry which is preliminary data.</text>
</comment>
<feature type="domain" description="Purple acid phosphatase C-terminal" evidence="4">
    <location>
        <begin position="232"/>
        <end position="299"/>
    </location>
</feature>
<dbReference type="InterPro" id="IPR025733">
    <property type="entry name" value="PAPs_C"/>
</dbReference>
<evidence type="ECO:0000313" key="5">
    <source>
        <dbReference type="EMBL" id="DAD31415.1"/>
    </source>
</evidence>
<dbReference type="InterPro" id="IPR029052">
    <property type="entry name" value="Metallo-depent_PP-like"/>
</dbReference>
<proteinExistence type="predicted"/>
<dbReference type="PANTHER" id="PTHR45778:SF7">
    <property type="entry name" value="PURPLE ACID PHOSPHATASE"/>
    <property type="match status" value="1"/>
</dbReference>
<dbReference type="SUPFAM" id="SSF56300">
    <property type="entry name" value="Metallo-dependent phosphatases"/>
    <property type="match status" value="1"/>
</dbReference>
<evidence type="ECO:0000256" key="2">
    <source>
        <dbReference type="SAM" id="Phobius"/>
    </source>
</evidence>
<dbReference type="Gene3D" id="3.60.21.10">
    <property type="match status" value="1"/>
</dbReference>
<dbReference type="PANTHER" id="PTHR45778">
    <property type="entry name" value="PURPLE ACID PHOSPHATASE-RELATED"/>
    <property type="match status" value="1"/>
</dbReference>
<reference evidence="5 6" key="1">
    <citation type="journal article" date="2020" name="Mol. Biol. Evol.">
        <title>Distinct Expression and Methylation Patterns for Genes with Different Fates following a Single Whole-Genome Duplication in Flowering Plants.</title>
        <authorList>
            <person name="Shi T."/>
            <person name="Rahmani R.S."/>
            <person name="Gugger P.F."/>
            <person name="Wang M."/>
            <person name="Li H."/>
            <person name="Zhang Y."/>
            <person name="Li Z."/>
            <person name="Wang Q."/>
            <person name="Van de Peer Y."/>
            <person name="Marchal K."/>
            <person name="Chen J."/>
        </authorList>
    </citation>
    <scope>NUCLEOTIDE SEQUENCE [LARGE SCALE GENOMIC DNA]</scope>
    <source>
        <tissue evidence="5">Leaf</tissue>
    </source>
</reference>
<organism evidence="5 6">
    <name type="scientific">Nelumbo nucifera</name>
    <name type="common">Sacred lotus</name>
    <dbReference type="NCBI Taxonomy" id="4432"/>
    <lineage>
        <taxon>Eukaryota</taxon>
        <taxon>Viridiplantae</taxon>
        <taxon>Streptophyta</taxon>
        <taxon>Embryophyta</taxon>
        <taxon>Tracheophyta</taxon>
        <taxon>Spermatophyta</taxon>
        <taxon>Magnoliopsida</taxon>
        <taxon>Proteales</taxon>
        <taxon>Nelumbonaceae</taxon>
        <taxon>Nelumbo</taxon>
    </lineage>
</organism>
<evidence type="ECO:0000259" key="3">
    <source>
        <dbReference type="Pfam" id="PF00149"/>
    </source>
</evidence>
<dbReference type="InterPro" id="IPR041792">
    <property type="entry name" value="MPP_PAP"/>
</dbReference>
<sequence>MSTMKWVLRDIEALGDKPTFISHIGDISYARGYSWLWDTFFTQIEPVASKVPYHVCIGNHEYNWPLQPWRPDWAQSVYRTDGGGECGVPYSLRFNMPGNSSFITGTRAPATRNLYYSFDVGVVHFVYISTETNFLPRSDQYNFIKHDLQAVDRRKTPFVVVQGHRPMYTTSNGARDAPLRKRMLEHLEPLFVEYKVTIALWGHVHRYERFCPMKNFTCARASLDGKDTEDLPVHAVIGMAGQDWQPTWDPRPDHVKDPIYPQPHQSLYRTGEFGYTRLVATREKLKLIYVGNHDGEVHDMVEILASGQVLNGGGSSGKEVMKSTLSWLVKGGSILVLGAFLGYVTGYISHARRESISRRGWTAVKTEEA</sequence>
<evidence type="ECO:0000259" key="4">
    <source>
        <dbReference type="Pfam" id="PF14008"/>
    </source>
</evidence>
<feature type="transmembrane region" description="Helical" evidence="2">
    <location>
        <begin position="327"/>
        <end position="349"/>
    </location>
</feature>
<keyword evidence="1" id="KW-0325">Glycoprotein</keyword>
<evidence type="ECO:0000313" key="6">
    <source>
        <dbReference type="Proteomes" id="UP000607653"/>
    </source>
</evidence>
<protein>
    <submittedName>
        <fullName evidence="5">Uncharacterized protein</fullName>
    </submittedName>
</protein>
<keyword evidence="2" id="KW-0472">Membrane</keyword>
<keyword evidence="2" id="KW-0812">Transmembrane</keyword>